<dbReference type="EMBL" id="JBHSBV010000002">
    <property type="protein sequence ID" value="MFC4200362.1"/>
    <property type="molecule type" value="Genomic_DNA"/>
</dbReference>
<proteinExistence type="predicted"/>
<name>A0ABV8NY43_9BURK</name>
<keyword evidence="2" id="KW-1185">Reference proteome</keyword>
<protein>
    <submittedName>
        <fullName evidence="1">Uncharacterized protein</fullName>
    </submittedName>
</protein>
<dbReference type="RefSeq" id="WP_217964378.1">
    <property type="nucleotide sequence ID" value="NZ_JAHTBN010000003.1"/>
</dbReference>
<evidence type="ECO:0000313" key="1">
    <source>
        <dbReference type="EMBL" id="MFC4200362.1"/>
    </source>
</evidence>
<gene>
    <name evidence="1" type="ORF">ACFOY1_05285</name>
</gene>
<evidence type="ECO:0000313" key="2">
    <source>
        <dbReference type="Proteomes" id="UP001595848"/>
    </source>
</evidence>
<dbReference type="Proteomes" id="UP001595848">
    <property type="component" value="Unassembled WGS sequence"/>
</dbReference>
<organism evidence="1 2">
    <name type="scientific">Candidimonas humi</name>
    <dbReference type="NCBI Taxonomy" id="683355"/>
    <lineage>
        <taxon>Bacteria</taxon>
        <taxon>Pseudomonadati</taxon>
        <taxon>Pseudomonadota</taxon>
        <taxon>Betaproteobacteria</taxon>
        <taxon>Burkholderiales</taxon>
        <taxon>Alcaligenaceae</taxon>
        <taxon>Candidimonas</taxon>
    </lineage>
</organism>
<reference evidence="2" key="1">
    <citation type="journal article" date="2019" name="Int. J. Syst. Evol. Microbiol.">
        <title>The Global Catalogue of Microorganisms (GCM) 10K type strain sequencing project: providing services to taxonomists for standard genome sequencing and annotation.</title>
        <authorList>
            <consortium name="The Broad Institute Genomics Platform"/>
            <consortium name="The Broad Institute Genome Sequencing Center for Infectious Disease"/>
            <person name="Wu L."/>
            <person name="Ma J."/>
        </authorList>
    </citation>
    <scope>NUCLEOTIDE SEQUENCE [LARGE SCALE GENOMIC DNA]</scope>
    <source>
        <strain evidence="2">LMG 24813</strain>
    </source>
</reference>
<comment type="caution">
    <text evidence="1">The sequence shown here is derived from an EMBL/GenBank/DDBJ whole genome shotgun (WGS) entry which is preliminary data.</text>
</comment>
<sequence>MPVHNPEIYLTYQLDFPWACRQFGMVASRLAVGAILAGNPLKDFVSGFVDNSKLNRHDTINLNYFPGMQNAAFAALM</sequence>
<accession>A0ABV8NY43</accession>